<keyword evidence="5 9" id="KW-0040">ANK repeat</keyword>
<evidence type="ECO:0000256" key="8">
    <source>
        <dbReference type="ARBA" id="ARBA00030802"/>
    </source>
</evidence>
<evidence type="ECO:0000313" key="12">
    <source>
        <dbReference type="Proteomes" id="UP001165080"/>
    </source>
</evidence>
<dbReference type="PANTHER" id="PTHR15263">
    <property type="entry name" value="I-KAPPA-B-LIKE PROTEIN IKBL"/>
    <property type="match status" value="1"/>
</dbReference>
<evidence type="ECO:0000256" key="5">
    <source>
        <dbReference type="ARBA" id="ARBA00023043"/>
    </source>
</evidence>
<evidence type="ECO:0000256" key="7">
    <source>
        <dbReference type="ARBA" id="ARBA00030621"/>
    </source>
</evidence>
<keyword evidence="3" id="KW-0597">Phosphoprotein</keyword>
<dbReference type="PROSITE" id="PS50297">
    <property type="entry name" value="ANK_REP_REGION"/>
    <property type="match status" value="2"/>
</dbReference>
<protein>
    <recommendedName>
        <fullName evidence="2">NF-kappa-B inhibitor-like protein 1</fullName>
    </recommendedName>
    <alternativeName>
        <fullName evidence="7">Inhibitor of kappa B-like protein</fullName>
    </alternativeName>
    <alternativeName>
        <fullName evidence="8">Nuclear factor of kappa light polypeptide gene enhancer in B-cells inhibitor-like 1</fullName>
    </alternativeName>
</protein>
<feature type="region of interest" description="Disordered" evidence="10">
    <location>
        <begin position="163"/>
        <end position="240"/>
    </location>
</feature>
<dbReference type="Pfam" id="PF12796">
    <property type="entry name" value="Ank_2"/>
    <property type="match status" value="1"/>
</dbReference>
<evidence type="ECO:0000313" key="11">
    <source>
        <dbReference type="EMBL" id="GLC56784.1"/>
    </source>
</evidence>
<dbReference type="SUPFAM" id="SSF48403">
    <property type="entry name" value="Ankyrin repeat"/>
    <property type="match status" value="1"/>
</dbReference>
<dbReference type="EMBL" id="BRXU01000016">
    <property type="protein sequence ID" value="GLC56784.1"/>
    <property type="molecule type" value="Genomic_DNA"/>
</dbReference>
<reference evidence="11 12" key="1">
    <citation type="journal article" date="2023" name="Commun. Biol.">
        <title>Reorganization of the ancestral sex-determining regions during the evolution of trioecy in Pleodorina starrii.</title>
        <authorList>
            <person name="Takahashi K."/>
            <person name="Suzuki S."/>
            <person name="Kawai-Toyooka H."/>
            <person name="Yamamoto K."/>
            <person name="Hamaji T."/>
            <person name="Ootsuki R."/>
            <person name="Yamaguchi H."/>
            <person name="Kawachi M."/>
            <person name="Higashiyama T."/>
            <person name="Nozaki H."/>
        </authorList>
    </citation>
    <scope>NUCLEOTIDE SEQUENCE [LARGE SCALE GENOMIC DNA]</scope>
    <source>
        <strain evidence="11 12">NIES-4479</strain>
    </source>
</reference>
<keyword evidence="6" id="KW-0539">Nucleus</keyword>
<dbReference type="OrthoDB" id="544997at2759"/>
<dbReference type="SMART" id="SM00248">
    <property type="entry name" value="ANK"/>
    <property type="match status" value="2"/>
</dbReference>
<evidence type="ECO:0000256" key="3">
    <source>
        <dbReference type="ARBA" id="ARBA00022553"/>
    </source>
</evidence>
<feature type="compositionally biased region" description="Basic residues" evidence="10">
    <location>
        <begin position="26"/>
        <end position="38"/>
    </location>
</feature>
<dbReference type="Gene3D" id="1.25.40.20">
    <property type="entry name" value="Ankyrin repeat-containing domain"/>
    <property type="match status" value="1"/>
</dbReference>
<dbReference type="InterPro" id="IPR036770">
    <property type="entry name" value="Ankyrin_rpt-contain_sf"/>
</dbReference>
<feature type="region of interest" description="Disordered" evidence="10">
    <location>
        <begin position="366"/>
        <end position="390"/>
    </location>
</feature>
<keyword evidence="12" id="KW-1185">Reference proteome</keyword>
<feature type="compositionally biased region" description="Polar residues" evidence="10">
    <location>
        <begin position="13"/>
        <end position="23"/>
    </location>
</feature>
<evidence type="ECO:0000256" key="2">
    <source>
        <dbReference type="ARBA" id="ARBA00014259"/>
    </source>
</evidence>
<dbReference type="AlphaFoldDB" id="A0A9W6BRB3"/>
<evidence type="ECO:0000256" key="1">
    <source>
        <dbReference type="ARBA" id="ARBA00004123"/>
    </source>
</evidence>
<evidence type="ECO:0000256" key="10">
    <source>
        <dbReference type="SAM" id="MobiDB-lite"/>
    </source>
</evidence>
<feature type="compositionally biased region" description="Basic residues" evidence="10">
    <location>
        <begin position="1"/>
        <end position="10"/>
    </location>
</feature>
<feature type="compositionally biased region" description="Pro residues" evidence="10">
    <location>
        <begin position="373"/>
        <end position="389"/>
    </location>
</feature>
<comment type="caution">
    <text evidence="11">The sequence shown here is derived from an EMBL/GenBank/DDBJ whole genome shotgun (WGS) entry which is preliminary data.</text>
</comment>
<dbReference type="GO" id="GO:0005634">
    <property type="term" value="C:nucleus"/>
    <property type="evidence" value="ECO:0007669"/>
    <property type="project" value="UniProtKB-SubCell"/>
</dbReference>
<keyword evidence="4" id="KW-0677">Repeat</keyword>
<dbReference type="PROSITE" id="PS50088">
    <property type="entry name" value="ANK_REPEAT"/>
    <property type="match status" value="2"/>
</dbReference>
<dbReference type="GO" id="GO:0043124">
    <property type="term" value="P:negative regulation of canonical NF-kappaB signal transduction"/>
    <property type="evidence" value="ECO:0007669"/>
    <property type="project" value="InterPro"/>
</dbReference>
<evidence type="ECO:0000256" key="6">
    <source>
        <dbReference type="ARBA" id="ARBA00023242"/>
    </source>
</evidence>
<comment type="subcellular location">
    <subcellularLocation>
        <location evidence="1">Nucleus</location>
    </subcellularLocation>
</comment>
<feature type="compositionally biased region" description="Gly residues" evidence="10">
    <location>
        <begin position="164"/>
        <end position="180"/>
    </location>
</feature>
<feature type="repeat" description="ANK" evidence="9">
    <location>
        <begin position="114"/>
        <end position="140"/>
    </location>
</feature>
<gene>
    <name evidence="11" type="primary">PLEST007317</name>
    <name evidence="11" type="ORF">PLESTB_001145300</name>
</gene>
<sequence>MGKSKVRKDKNRQASPCNRSPVLTATRRRHRSRSRSRSRRADPLRFQLKALKYVTRGDARRLRKLLHHAKNGADLAAVDSQGRTILHQACACGHADVVALLLRYGALAAAVDAFGDTPAHVAARGGHLEALAEALRAPGAPPLDAAGAGGVSLRELMGAALRSGGAGGGAGRKGGEGGLSIGNRERATGHDDEAEAEDDDARWRRRLREEYSDGEGPSEDDWRGAQRPEEERAADSDDEWADRLWREMQRRRSAAAAASAAAFAADLRAENSRLAAEAAERSRRILREEQAKDAEWRRRTLLPAIEAGPSTPPLDLTAARVAYDERWEQLDREAAAAATAVGAPAAAAAAAMAPLTYWDIPWPLQPPTAAGPAPRPGPAPPPAAPPPAPSAEALRDFLLLGASGPSEVKRRLRGELLRWHPDKFGARFGGRLAAAGQPHSAAALARVHQLAQVLTQVLGRG</sequence>
<name>A0A9W6BRB3_9CHLO</name>
<feature type="compositionally biased region" description="Basic and acidic residues" evidence="10">
    <location>
        <begin position="220"/>
        <end position="240"/>
    </location>
</feature>
<dbReference type="Proteomes" id="UP001165080">
    <property type="component" value="Unassembled WGS sequence"/>
</dbReference>
<evidence type="ECO:0000256" key="4">
    <source>
        <dbReference type="ARBA" id="ARBA00022737"/>
    </source>
</evidence>
<feature type="region of interest" description="Disordered" evidence="10">
    <location>
        <begin position="1"/>
        <end position="41"/>
    </location>
</feature>
<dbReference type="InterPro" id="IPR038753">
    <property type="entry name" value="NFKBIL1"/>
</dbReference>
<dbReference type="PANTHER" id="PTHR15263:SF1">
    <property type="entry name" value="NF-KAPPA-B INHIBITOR-LIKE PROTEIN 1"/>
    <property type="match status" value="1"/>
</dbReference>
<evidence type="ECO:0000256" key="9">
    <source>
        <dbReference type="PROSITE-ProRule" id="PRU00023"/>
    </source>
</evidence>
<accession>A0A9W6BRB3</accession>
<dbReference type="InterPro" id="IPR002110">
    <property type="entry name" value="Ankyrin_rpt"/>
</dbReference>
<feature type="repeat" description="ANK" evidence="9">
    <location>
        <begin position="81"/>
        <end position="113"/>
    </location>
</feature>
<proteinExistence type="predicted"/>
<organism evidence="11 12">
    <name type="scientific">Pleodorina starrii</name>
    <dbReference type="NCBI Taxonomy" id="330485"/>
    <lineage>
        <taxon>Eukaryota</taxon>
        <taxon>Viridiplantae</taxon>
        <taxon>Chlorophyta</taxon>
        <taxon>core chlorophytes</taxon>
        <taxon>Chlorophyceae</taxon>
        <taxon>CS clade</taxon>
        <taxon>Chlamydomonadales</taxon>
        <taxon>Volvocaceae</taxon>
        <taxon>Pleodorina</taxon>
    </lineage>
</organism>